<proteinExistence type="predicted"/>
<comment type="caution">
    <text evidence="1">The sequence shown here is derived from an EMBL/GenBank/DDBJ whole genome shotgun (WGS) entry which is preliminary data.</text>
</comment>
<name>A0A4Y2L701_ARAVE</name>
<dbReference type="EMBL" id="BGPR01005347">
    <property type="protein sequence ID" value="GBN09376.1"/>
    <property type="molecule type" value="Genomic_DNA"/>
</dbReference>
<evidence type="ECO:0008006" key="3">
    <source>
        <dbReference type="Google" id="ProtNLM"/>
    </source>
</evidence>
<evidence type="ECO:0000313" key="2">
    <source>
        <dbReference type="Proteomes" id="UP000499080"/>
    </source>
</evidence>
<dbReference type="Proteomes" id="UP000499080">
    <property type="component" value="Unassembled WGS sequence"/>
</dbReference>
<accession>A0A4Y2L701</accession>
<evidence type="ECO:0000313" key="1">
    <source>
        <dbReference type="EMBL" id="GBN09376.1"/>
    </source>
</evidence>
<sequence>MSAKVSYSTEEEPKNLVFIVKNCYLSSENGTLLLRKWSATFRNRPKPSRAIVRDLKRKFKRFGYVTDDLKGKAGAKVTFRTEEVINNQTVILDHHIGYLIHQISIHVISFIGVI</sequence>
<reference evidence="1 2" key="1">
    <citation type="journal article" date="2019" name="Sci. Rep.">
        <title>Orb-weaving spider Araneus ventricosus genome elucidates the spidroin gene catalogue.</title>
        <authorList>
            <person name="Kono N."/>
            <person name="Nakamura H."/>
            <person name="Ohtoshi R."/>
            <person name="Moran D.A.P."/>
            <person name="Shinohara A."/>
            <person name="Yoshida Y."/>
            <person name="Fujiwara M."/>
            <person name="Mori M."/>
            <person name="Tomita M."/>
            <person name="Arakawa K."/>
        </authorList>
    </citation>
    <scope>NUCLEOTIDE SEQUENCE [LARGE SCALE GENOMIC DNA]</scope>
</reference>
<organism evidence="1 2">
    <name type="scientific">Araneus ventricosus</name>
    <name type="common">Orbweaver spider</name>
    <name type="synonym">Epeira ventricosa</name>
    <dbReference type="NCBI Taxonomy" id="182803"/>
    <lineage>
        <taxon>Eukaryota</taxon>
        <taxon>Metazoa</taxon>
        <taxon>Ecdysozoa</taxon>
        <taxon>Arthropoda</taxon>
        <taxon>Chelicerata</taxon>
        <taxon>Arachnida</taxon>
        <taxon>Araneae</taxon>
        <taxon>Araneomorphae</taxon>
        <taxon>Entelegynae</taxon>
        <taxon>Araneoidea</taxon>
        <taxon>Araneidae</taxon>
        <taxon>Araneus</taxon>
    </lineage>
</organism>
<keyword evidence="2" id="KW-1185">Reference proteome</keyword>
<protein>
    <recommendedName>
        <fullName evidence="3">DUF4817 domain-containing protein</fullName>
    </recommendedName>
</protein>
<dbReference type="AlphaFoldDB" id="A0A4Y2L701"/>
<gene>
    <name evidence="1" type="ORF">AVEN_89609_1</name>
</gene>